<protein>
    <recommendedName>
        <fullName evidence="2">Ferredoxin</fullName>
    </recommendedName>
</protein>
<keyword evidence="6" id="KW-0411">Iron-sulfur</keyword>
<evidence type="ECO:0000313" key="9">
    <source>
        <dbReference type="Proteomes" id="UP001144612"/>
    </source>
</evidence>
<organism evidence="8 9">
    <name type="scientific">Clostridium brassicae</name>
    <dbReference type="NCBI Taxonomy" id="2999072"/>
    <lineage>
        <taxon>Bacteria</taxon>
        <taxon>Bacillati</taxon>
        <taxon>Bacillota</taxon>
        <taxon>Clostridia</taxon>
        <taxon>Eubacteriales</taxon>
        <taxon>Clostridiaceae</taxon>
        <taxon>Clostridium</taxon>
    </lineage>
</organism>
<dbReference type="InterPro" id="IPR007160">
    <property type="entry name" value="DUF362"/>
</dbReference>
<dbReference type="SUPFAM" id="SSF54862">
    <property type="entry name" value="4Fe-4S ferredoxins"/>
    <property type="match status" value="1"/>
</dbReference>
<keyword evidence="4" id="KW-0479">Metal-binding</keyword>
<feature type="domain" description="4Fe-4S ferredoxin-type" evidence="7">
    <location>
        <begin position="320"/>
        <end position="351"/>
    </location>
</feature>
<keyword evidence="5" id="KW-0408">Iron</keyword>
<dbReference type="PROSITE" id="PS51379">
    <property type="entry name" value="4FE4S_FER_2"/>
    <property type="match status" value="2"/>
</dbReference>
<name>A0ABT4DDQ9_9CLOT</name>
<dbReference type="PANTHER" id="PTHR24960:SF76">
    <property type="entry name" value="4FE-4S FERREDOXIN-TYPE DOMAIN-CONTAINING PROTEIN"/>
    <property type="match status" value="1"/>
</dbReference>
<reference evidence="8" key="1">
    <citation type="submission" date="2022-12" db="EMBL/GenBank/DDBJ databases">
        <title>Clostridium sp. nov., isolated from industrial wastewater.</title>
        <authorList>
            <person name="Jiayan W."/>
        </authorList>
    </citation>
    <scope>NUCLEOTIDE SEQUENCE</scope>
    <source>
        <strain evidence="8">ZC22-4</strain>
    </source>
</reference>
<evidence type="ECO:0000256" key="3">
    <source>
        <dbReference type="ARBA" id="ARBA00022485"/>
    </source>
</evidence>
<evidence type="ECO:0000313" key="8">
    <source>
        <dbReference type="EMBL" id="MCY6960448.1"/>
    </source>
</evidence>
<comment type="function">
    <text evidence="1">Ferredoxins are iron-sulfur proteins that transfer electrons in a wide variety of metabolic reactions.</text>
</comment>
<dbReference type="PROSITE" id="PS00198">
    <property type="entry name" value="4FE4S_FER_1"/>
    <property type="match status" value="2"/>
</dbReference>
<dbReference type="Pfam" id="PF04015">
    <property type="entry name" value="DUF362"/>
    <property type="match status" value="1"/>
</dbReference>
<accession>A0ABT4DDQ9</accession>
<evidence type="ECO:0000256" key="2">
    <source>
        <dbReference type="ARBA" id="ARBA00013529"/>
    </source>
</evidence>
<evidence type="ECO:0000256" key="6">
    <source>
        <dbReference type="ARBA" id="ARBA00023014"/>
    </source>
</evidence>
<dbReference type="PANTHER" id="PTHR24960">
    <property type="entry name" value="PHOTOSYSTEM I IRON-SULFUR CENTER-RELATED"/>
    <property type="match status" value="1"/>
</dbReference>
<keyword evidence="9" id="KW-1185">Reference proteome</keyword>
<evidence type="ECO:0000256" key="5">
    <source>
        <dbReference type="ARBA" id="ARBA00023004"/>
    </source>
</evidence>
<dbReference type="Gene3D" id="3.30.70.20">
    <property type="match status" value="1"/>
</dbReference>
<feature type="domain" description="4Fe-4S ferredoxin-type" evidence="7">
    <location>
        <begin position="356"/>
        <end position="385"/>
    </location>
</feature>
<dbReference type="Pfam" id="PF12838">
    <property type="entry name" value="Fer4_7"/>
    <property type="match status" value="1"/>
</dbReference>
<dbReference type="InterPro" id="IPR017896">
    <property type="entry name" value="4Fe4S_Fe-S-bd"/>
</dbReference>
<gene>
    <name evidence="8" type="ORF">OW729_17740</name>
</gene>
<sequence>MIQNQNIQKEKVALLRCSDYDVDLIEEKLRYGFELLGGDTFLKRLIPRGSKVLLKPNMLSVENRESPVITNYKVFESVIRILKDYSSEISFGDSPGFGDSKRAAEKSGLMEVANKYNVKFDEFKESVHVKFEDSILCKSWNVAKSAYEADVLITLPKLKTHAMAYFTAAIKNQFGCIPGTQKATWHTRMPHANNFCKMLLDLNTLVHTNFAILDGIIAMEGNGPKNGSPKKMDTIIMGESLSAVDSVAARLIGYEDPLDTPILKEVYDNKWGAVLPEEIEILGESLKQMKAKNFKLSRKGGNFYFINPTVTNFLRDMIAPNPVLIKDKCVGCSRCEEVCPENPKVINMIDINGKKKIPTWDMTRCIRCFCCQELCPAGAIEIKYSTLGRILRMDKR</sequence>
<evidence type="ECO:0000259" key="7">
    <source>
        <dbReference type="PROSITE" id="PS51379"/>
    </source>
</evidence>
<dbReference type="Proteomes" id="UP001144612">
    <property type="component" value="Unassembled WGS sequence"/>
</dbReference>
<dbReference type="InterPro" id="IPR017900">
    <property type="entry name" value="4Fe4S_Fe_S_CS"/>
</dbReference>
<evidence type="ECO:0000256" key="4">
    <source>
        <dbReference type="ARBA" id="ARBA00022723"/>
    </source>
</evidence>
<keyword evidence="3" id="KW-0004">4Fe-4S</keyword>
<proteinExistence type="predicted"/>
<comment type="caution">
    <text evidence="8">The sequence shown here is derived from an EMBL/GenBank/DDBJ whole genome shotgun (WGS) entry which is preliminary data.</text>
</comment>
<dbReference type="InterPro" id="IPR050157">
    <property type="entry name" value="PSI_iron-sulfur_center"/>
</dbReference>
<dbReference type="EMBL" id="JAPQFJ010000029">
    <property type="protein sequence ID" value="MCY6960448.1"/>
    <property type="molecule type" value="Genomic_DNA"/>
</dbReference>
<evidence type="ECO:0000256" key="1">
    <source>
        <dbReference type="ARBA" id="ARBA00003532"/>
    </source>
</evidence>
<dbReference type="RefSeq" id="WP_268062885.1">
    <property type="nucleotide sequence ID" value="NZ_JAPQFJ010000029.1"/>
</dbReference>